<comment type="subcellular location">
    <subcellularLocation>
        <location evidence="7">Cytoplasm</location>
    </subcellularLocation>
</comment>
<keyword evidence="6 7" id="KW-0804">Transcription</keyword>
<dbReference type="NCBIfam" id="TIGR01953">
    <property type="entry name" value="NusA"/>
    <property type="match status" value="1"/>
</dbReference>
<comment type="similarity">
    <text evidence="7">Belongs to the NusA family.</text>
</comment>
<dbReference type="GO" id="GO:0006353">
    <property type="term" value="P:DNA-templated transcription termination"/>
    <property type="evidence" value="ECO:0007669"/>
    <property type="project" value="UniProtKB-UniRule"/>
</dbReference>
<evidence type="ECO:0000313" key="11">
    <source>
        <dbReference type="EMBL" id="QGA42687.1"/>
    </source>
</evidence>
<dbReference type="GO" id="GO:0031564">
    <property type="term" value="P:transcription antitermination"/>
    <property type="evidence" value="ECO:0007669"/>
    <property type="project" value="UniProtKB-UniRule"/>
</dbReference>
<dbReference type="Proteomes" id="UP000237921">
    <property type="component" value="Chromosome"/>
</dbReference>
<evidence type="ECO:0000313" key="10">
    <source>
        <dbReference type="EMBL" id="OTM01714.1"/>
    </source>
</evidence>
<reference evidence="10 12" key="1">
    <citation type="submission" date="2017-05" db="EMBL/GenBank/DDBJ databases">
        <authorList>
            <person name="Kreiswirth B."/>
            <person name="Manca C."/>
            <person name="Chen L."/>
            <person name="Evans S."/>
            <person name="Fowler V."/>
            <person name="Patel R."/>
            <person name="Chambers H."/>
            <person name="Bonomo R."/>
            <person name="Paul V."/>
            <person name="Sankar J."/>
            <person name="Gaind R."/>
            <person name="Ray P."/>
            <person name="Gautam V."/>
            <person name="Biswal M."/>
            <person name="Datta S."/>
            <person name="Walia K."/>
            <person name="Adams M."/>
            <person name="Nelson K."/>
            <person name="Sutton G."/>
            <person name="Fouts D."/>
            <person name="Hujer K."/>
            <person name="Hujer A."/>
        </authorList>
    </citation>
    <scope>NUCLEOTIDE SEQUENCE [LARGE SCALE GENOMIC DNA]</scope>
    <source>
        <strain evidence="10 12">PR324</strain>
    </source>
</reference>
<dbReference type="InterPro" id="IPR010214">
    <property type="entry name" value="Tscrpt_termin_fac_NusA_C_rpt"/>
</dbReference>
<dbReference type="FunFam" id="3.30.300.20:FF:000002">
    <property type="entry name" value="Transcription termination/antitermination protein NusA"/>
    <property type="match status" value="1"/>
</dbReference>
<evidence type="ECO:0000256" key="1">
    <source>
        <dbReference type="ARBA" id="ARBA00022472"/>
    </source>
</evidence>
<dbReference type="RefSeq" id="WP_002156952.1">
    <property type="nucleotide sequence ID" value="NZ_AMZR01000090.1"/>
</dbReference>
<dbReference type="Pfam" id="PF08529">
    <property type="entry name" value="NusA_N"/>
    <property type="match status" value="1"/>
</dbReference>
<dbReference type="GeneID" id="92794924"/>
<dbReference type="FunFam" id="3.30.300.20:FF:000005">
    <property type="entry name" value="Transcription termination/antitermination protein NusA"/>
    <property type="match status" value="1"/>
</dbReference>
<dbReference type="InterPro" id="IPR009019">
    <property type="entry name" value="KH_sf_prok-type"/>
</dbReference>
<dbReference type="GO" id="GO:0003700">
    <property type="term" value="F:DNA-binding transcription factor activity"/>
    <property type="evidence" value="ECO:0007669"/>
    <property type="project" value="InterPro"/>
</dbReference>
<dbReference type="InterPro" id="IPR013735">
    <property type="entry name" value="TF_NusA_N"/>
</dbReference>
<accession>K9B6W2</accession>
<reference evidence="11 14" key="4">
    <citation type="journal article" date="2021" name="MSphere">
        <title>Complete Genome Sequencing of Acinetobacter baumannii AC1633 and Acinetobacter nosocomialis AC1530 Unveils a Large Multidrug-Resistant Plasmid Encoding the NDM-1 and OXA-58 Carbapenemases.</title>
        <authorList>
            <person name="Alattraqchi A.G."/>
            <person name="Mohd Rani F."/>
            <person name="A. Rahman N.I."/>
            <person name="Ismail S."/>
            <person name="Cleary D.W."/>
            <person name="Clarke S.C."/>
            <person name="Yeo C.C."/>
        </authorList>
    </citation>
    <scope>NUCLEOTIDE SEQUENCE [LARGE SCALE GENOMIC DNA]</scope>
    <source>
        <strain evidence="11 14">AC1530</strain>
    </source>
</reference>
<dbReference type="GO" id="GO:0003723">
    <property type="term" value="F:RNA binding"/>
    <property type="evidence" value="ECO:0007669"/>
    <property type="project" value="UniProtKB-UniRule"/>
</dbReference>
<dbReference type="SUPFAM" id="SSF47794">
    <property type="entry name" value="Rad51 N-terminal domain-like"/>
    <property type="match status" value="2"/>
</dbReference>
<dbReference type="STRING" id="106654.B7L44_18975"/>
<proteinExistence type="inferred from homology"/>
<reference evidence="13" key="3">
    <citation type="submission" date="2017-12" db="EMBL/GenBank/DDBJ databases">
        <title>FDA dAtabase for Regulatory Grade micrObial Sequences (FDA-ARGOS): Supporting development and validation of Infectious Disease Dx tests.</title>
        <authorList>
            <person name="Hoffmann M."/>
            <person name="Allard M."/>
            <person name="Evans P."/>
            <person name="Brown E."/>
            <person name="Tallon L."/>
            <person name="Sadzewicz L."/>
            <person name="Sengamalay N."/>
            <person name="Ott S."/>
            <person name="Godinez A."/>
            <person name="Nagaraj S."/>
            <person name="Vavikolanu K."/>
            <person name="Aluvathingal J."/>
            <person name="Nadendla S."/>
            <person name="Sichtig H."/>
        </authorList>
    </citation>
    <scope>NUCLEOTIDE SEQUENCE [LARGE SCALE GENOMIC DNA]</scope>
    <source>
        <strain evidence="13">FDAARGOS_129</strain>
    </source>
</reference>
<reference evidence="9" key="2">
    <citation type="submission" date="2017-12" db="EMBL/GenBank/DDBJ databases">
        <title>FDA dAtabase for Regulatory Grade micrObial Sequences (FDA-ARGOS): Supporting development and validation of Infectious Disease Dx tests.</title>
        <authorList>
            <person name="Campos J."/>
            <person name="Goldberg B."/>
            <person name="Tallon L."/>
            <person name="Sadzewicz L."/>
            <person name="Sengamalay N."/>
            <person name="Ott S."/>
            <person name="Godinez A."/>
            <person name="Nagaraj S."/>
            <person name="Vavikolanu K."/>
            <person name="Aluvathingal J."/>
            <person name="Nadendla S."/>
            <person name="Nandy P."/>
            <person name="Hobson J."/>
            <person name="Sichtig H."/>
        </authorList>
    </citation>
    <scope>NUCLEOTIDE SEQUENCE</scope>
    <source>
        <strain evidence="9">FDAARGOS_129</strain>
    </source>
</reference>
<dbReference type="SUPFAM" id="SSF50249">
    <property type="entry name" value="Nucleic acid-binding proteins"/>
    <property type="match status" value="1"/>
</dbReference>
<dbReference type="SMART" id="SM00316">
    <property type="entry name" value="S1"/>
    <property type="match status" value="1"/>
</dbReference>
<accession>A0A0A7XMH0</accession>
<dbReference type="InterPro" id="IPR003029">
    <property type="entry name" value="S1_domain"/>
</dbReference>
<accession>A0A334RWE8</accession>
<dbReference type="SUPFAM" id="SSF54814">
    <property type="entry name" value="Prokaryotic type KH domain (KH-domain type II)"/>
    <property type="match status" value="2"/>
</dbReference>
<dbReference type="InterPro" id="IPR058582">
    <property type="entry name" value="KH_NusA_2nd"/>
</dbReference>
<evidence type="ECO:0000259" key="8">
    <source>
        <dbReference type="PROSITE" id="PS50126"/>
    </source>
</evidence>
<dbReference type="HAMAP" id="MF_00945_B">
    <property type="entry name" value="NusA_B"/>
    <property type="match status" value="1"/>
</dbReference>
<dbReference type="Pfam" id="PF13184">
    <property type="entry name" value="KH_NusA_1st"/>
    <property type="match status" value="1"/>
</dbReference>
<comment type="function">
    <text evidence="7">Participates in both transcription termination and antitermination.</text>
</comment>
<dbReference type="Gene3D" id="3.30.300.20">
    <property type="match status" value="2"/>
</dbReference>
<dbReference type="InterPro" id="IPR010213">
    <property type="entry name" value="TF_NusA"/>
</dbReference>
<evidence type="ECO:0000256" key="6">
    <source>
        <dbReference type="ARBA" id="ARBA00023163"/>
    </source>
</evidence>
<evidence type="ECO:0000313" key="12">
    <source>
        <dbReference type="Proteomes" id="UP000194767"/>
    </source>
</evidence>
<dbReference type="InterPro" id="IPR036555">
    <property type="entry name" value="NusA_N_sf"/>
</dbReference>
<evidence type="ECO:0000256" key="5">
    <source>
        <dbReference type="ARBA" id="ARBA00023015"/>
    </source>
</evidence>
<name>A0A0A7XMH0_ACINO</name>
<keyword evidence="3 7" id="KW-0889">Transcription antitermination</keyword>
<dbReference type="CDD" id="cd04455">
    <property type="entry name" value="S1_NusA"/>
    <property type="match status" value="1"/>
</dbReference>
<keyword evidence="4 7" id="KW-0694">RNA-binding</keyword>
<gene>
    <name evidence="7 10" type="primary">nusA</name>
    <name evidence="9" type="ORF">AL533_15750</name>
    <name evidence="10" type="ORF">B9X58_00210</name>
    <name evidence="11" type="ORF">GD578_01655</name>
</gene>
<comment type="subunit">
    <text evidence="7">Monomer. Binds directly to the core enzyme of the DNA-dependent RNA polymerase and to nascent RNA.</text>
</comment>
<dbReference type="Gene3D" id="3.30.1480.10">
    <property type="entry name" value="NusA, N-terminal domain"/>
    <property type="match status" value="1"/>
</dbReference>
<keyword evidence="2 7" id="KW-0963">Cytoplasm</keyword>
<dbReference type="CDD" id="cd22529">
    <property type="entry name" value="KH-II_NusA_rpt2"/>
    <property type="match status" value="1"/>
</dbReference>
<dbReference type="InterPro" id="IPR030842">
    <property type="entry name" value="TF_NusA_bacterial"/>
</dbReference>
<dbReference type="PROSITE" id="PS50126">
    <property type="entry name" value="S1"/>
    <property type="match status" value="1"/>
</dbReference>
<keyword evidence="5 7" id="KW-0805">Transcription regulation</keyword>
<evidence type="ECO:0000313" key="13">
    <source>
        <dbReference type="Proteomes" id="UP000237921"/>
    </source>
</evidence>
<dbReference type="Proteomes" id="UP000194767">
    <property type="component" value="Unassembled WGS sequence"/>
</dbReference>
<keyword evidence="1 7" id="KW-0806">Transcription termination</keyword>
<dbReference type="Gene3D" id="2.40.50.140">
    <property type="entry name" value="Nucleic acid-binding proteins"/>
    <property type="match status" value="1"/>
</dbReference>
<dbReference type="PANTHER" id="PTHR22648:SF0">
    <property type="entry name" value="TRANSCRIPTION TERMINATION_ANTITERMINATION PROTEIN NUSA"/>
    <property type="match status" value="1"/>
</dbReference>
<dbReference type="EMBL" id="CP045560">
    <property type="protein sequence ID" value="QGA42687.1"/>
    <property type="molecule type" value="Genomic_DNA"/>
</dbReference>
<dbReference type="NCBIfam" id="TIGR01954">
    <property type="entry name" value="nusA_Cterm_rpt"/>
    <property type="match status" value="1"/>
</dbReference>
<dbReference type="Proteomes" id="UP000325778">
    <property type="component" value="Chromosome"/>
</dbReference>
<dbReference type="Pfam" id="PF14520">
    <property type="entry name" value="HHH_5"/>
    <property type="match status" value="1"/>
</dbReference>
<protein>
    <recommendedName>
        <fullName evidence="7">Transcription termination/antitermination protein NusA</fullName>
    </recommendedName>
</protein>
<dbReference type="InterPro" id="IPR015946">
    <property type="entry name" value="KH_dom-like_a/b"/>
</dbReference>
<dbReference type="EMBL" id="CP014019">
    <property type="protein sequence ID" value="AVF45716.1"/>
    <property type="molecule type" value="Genomic_DNA"/>
</dbReference>
<dbReference type="SUPFAM" id="SSF69705">
    <property type="entry name" value="Transcription factor NusA, N-terminal domain"/>
    <property type="match status" value="1"/>
</dbReference>
<dbReference type="Pfam" id="PF26594">
    <property type="entry name" value="KH_NusA_2nd"/>
    <property type="match status" value="1"/>
</dbReference>
<dbReference type="GO" id="GO:0005829">
    <property type="term" value="C:cytosol"/>
    <property type="evidence" value="ECO:0007669"/>
    <property type="project" value="TreeGrafter"/>
</dbReference>
<evidence type="ECO:0000313" key="14">
    <source>
        <dbReference type="Proteomes" id="UP000325778"/>
    </source>
</evidence>
<dbReference type="InterPro" id="IPR012340">
    <property type="entry name" value="NA-bd_OB-fold"/>
</dbReference>
<evidence type="ECO:0000256" key="7">
    <source>
        <dbReference type="HAMAP-Rule" id="MF_00945"/>
    </source>
</evidence>
<evidence type="ECO:0000256" key="4">
    <source>
        <dbReference type="ARBA" id="ARBA00022884"/>
    </source>
</evidence>
<dbReference type="PANTHER" id="PTHR22648">
    <property type="entry name" value="TRANSCRIPTION TERMINATION FACTOR NUSA"/>
    <property type="match status" value="1"/>
</dbReference>
<evidence type="ECO:0000256" key="3">
    <source>
        <dbReference type="ARBA" id="ARBA00022814"/>
    </source>
</evidence>
<feature type="domain" description="S1 motif" evidence="8">
    <location>
        <begin position="140"/>
        <end position="205"/>
    </location>
</feature>
<organism evidence="10 12">
    <name type="scientific">Acinetobacter nosocomialis</name>
    <dbReference type="NCBI Taxonomy" id="106654"/>
    <lineage>
        <taxon>Bacteria</taxon>
        <taxon>Pseudomonadati</taxon>
        <taxon>Pseudomonadota</taxon>
        <taxon>Gammaproteobacteria</taxon>
        <taxon>Moraxellales</taxon>
        <taxon>Moraxellaceae</taxon>
        <taxon>Acinetobacter</taxon>
        <taxon>Acinetobacter calcoaceticus/baumannii complex</taxon>
    </lineage>
</organism>
<dbReference type="AlphaFoldDB" id="A0A0A7XMH0"/>
<accession>A0A0Q1QYS9</accession>
<evidence type="ECO:0000313" key="9">
    <source>
        <dbReference type="EMBL" id="AVF45716.1"/>
    </source>
</evidence>
<sequence length="494" mass="55151">MGREILTVVETVSNEKGVSREAIFEALEQALVAATKKRFYEGTHAEEAQLRVEIDRKTGDYRTFRQWTVVADEDHEMPACQDAISDVDPSKWSIGDVRELEVESIEFGRIAAQIAKQVIVQKIREAERALVADAYESKVGELIYGEVKKQTKDGFIIDLGDNAEAYLAREEMIPKEILRPKQRVNAILYNVNREGRGAQLLLSRAKPEMLIALMKKEIPEISEEIIEIKAAARQPGVRAKIAVKTNDHRIDPVGACIGMRGTRIQAVQQELNGERIDVVVWSDDPAQYIASALEPADVSGIVLDEDARSADIIFATSDQLARAIGSQGQNVRLASDLTGYKLDMMLEEEYRARQQNEAQQYLDMFVSRLDIEEDLAMALVEMGFTSLEEIAYVPAETFDEIELDAELVELLQSRAKEAALTDALKQQENIQEPSADLLTMEGMTSEIAYSLAARGIITVDDLADQATDDISDIEGLDHEKAGQLIMKARESWFN</sequence>
<dbReference type="GO" id="GO:0000166">
    <property type="term" value="F:nucleotide binding"/>
    <property type="evidence" value="ECO:0007669"/>
    <property type="project" value="InterPro"/>
</dbReference>
<dbReference type="KEGG" id="ano:RR32_16395"/>
<evidence type="ECO:0000256" key="2">
    <source>
        <dbReference type="ARBA" id="ARBA00022490"/>
    </source>
</evidence>
<dbReference type="Gene3D" id="1.10.150.20">
    <property type="entry name" value="5' to 3' exonuclease, C-terminal subdomain"/>
    <property type="match status" value="2"/>
</dbReference>
<dbReference type="InterPro" id="IPR010995">
    <property type="entry name" value="DNA_repair_Rad51/TF_NusA_a-hlx"/>
</dbReference>
<dbReference type="InterPro" id="IPR025249">
    <property type="entry name" value="TF_NusA_KH_1st"/>
</dbReference>
<dbReference type="EMBL" id="NGDO01000002">
    <property type="protein sequence ID" value="OTM01714.1"/>
    <property type="molecule type" value="Genomic_DNA"/>
</dbReference>